<organism evidence="2 3">
    <name type="scientific">Salana multivorans</name>
    <dbReference type="NCBI Taxonomy" id="120377"/>
    <lineage>
        <taxon>Bacteria</taxon>
        <taxon>Bacillati</taxon>
        <taxon>Actinomycetota</taxon>
        <taxon>Actinomycetes</taxon>
        <taxon>Micrococcales</taxon>
        <taxon>Beutenbergiaceae</taxon>
        <taxon>Salana</taxon>
    </lineage>
</organism>
<proteinExistence type="predicted"/>
<dbReference type="Pfam" id="PF03883">
    <property type="entry name" value="H2O2_YaaD"/>
    <property type="match status" value="1"/>
</dbReference>
<evidence type="ECO:0000313" key="3">
    <source>
        <dbReference type="Proteomes" id="UP000275356"/>
    </source>
</evidence>
<dbReference type="AlphaFoldDB" id="A0A3N2D1U7"/>
<keyword evidence="3" id="KW-1185">Reference proteome</keyword>
<dbReference type="EMBL" id="RKHQ01000002">
    <property type="protein sequence ID" value="ROR93756.1"/>
    <property type="molecule type" value="Genomic_DNA"/>
</dbReference>
<protein>
    <recommendedName>
        <fullName evidence="4">Peroxide stress protein YaaA</fullName>
    </recommendedName>
</protein>
<name>A0A3N2D1U7_9MICO</name>
<feature type="compositionally biased region" description="Low complexity" evidence="1">
    <location>
        <begin position="13"/>
        <end position="22"/>
    </location>
</feature>
<dbReference type="PANTHER" id="PTHR30283:SF4">
    <property type="entry name" value="PEROXIDE STRESS RESISTANCE PROTEIN YAAA"/>
    <property type="match status" value="1"/>
</dbReference>
<gene>
    <name evidence="2" type="ORF">EDD28_3180</name>
</gene>
<evidence type="ECO:0008006" key="4">
    <source>
        <dbReference type="Google" id="ProtNLM"/>
    </source>
</evidence>
<dbReference type="GO" id="GO:0033194">
    <property type="term" value="P:response to hydroperoxide"/>
    <property type="evidence" value="ECO:0007669"/>
    <property type="project" value="TreeGrafter"/>
</dbReference>
<dbReference type="RefSeq" id="WP_123740666.1">
    <property type="nucleotide sequence ID" value="NZ_RKHQ01000002.1"/>
</dbReference>
<evidence type="ECO:0000256" key="1">
    <source>
        <dbReference type="SAM" id="MobiDB-lite"/>
    </source>
</evidence>
<accession>A0A3N2D1U7</accession>
<reference evidence="2 3" key="1">
    <citation type="submission" date="2018-11" db="EMBL/GenBank/DDBJ databases">
        <title>Sequencing the genomes of 1000 actinobacteria strains.</title>
        <authorList>
            <person name="Klenk H.-P."/>
        </authorList>
    </citation>
    <scope>NUCLEOTIDE SEQUENCE [LARGE SCALE GENOMIC DNA]</scope>
    <source>
        <strain evidence="2 3">DSM 13521</strain>
    </source>
</reference>
<dbReference type="GO" id="GO:0005829">
    <property type="term" value="C:cytosol"/>
    <property type="evidence" value="ECO:0007669"/>
    <property type="project" value="TreeGrafter"/>
</dbReference>
<comment type="caution">
    <text evidence="2">The sequence shown here is derived from an EMBL/GenBank/DDBJ whole genome shotgun (WGS) entry which is preliminary data.</text>
</comment>
<evidence type="ECO:0000313" key="2">
    <source>
        <dbReference type="EMBL" id="ROR93756.1"/>
    </source>
</evidence>
<dbReference type="InterPro" id="IPR005583">
    <property type="entry name" value="YaaA"/>
</dbReference>
<dbReference type="PANTHER" id="PTHR30283">
    <property type="entry name" value="PEROXIDE STRESS RESPONSE PROTEIN YAAA"/>
    <property type="match status" value="1"/>
</dbReference>
<feature type="region of interest" description="Disordered" evidence="1">
    <location>
        <begin position="1"/>
        <end position="22"/>
    </location>
</feature>
<dbReference type="OrthoDB" id="3210767at2"/>
<sequence length="242" mass="25489">MLLVLPPSRGQTPGPDGAPALDPASLALPELLTARTRLLAALAGTPHDPASTPTARAADVLTGVLYAAADLPGLLRRRGSAPERTRRSVLIASPLLGAVTPTDRIPASRLAMGTVDGVGGLGPFWRPHLEAALDPRAAGRVVVDVRSSEFLTLWRPPADAAWVSVRVVQEADGERRVVSHFAKHWRGMLVHHLLTRRGTEPTDLRSLVRAARGLVTSGAITGVEHEDAARPGSPAVLTLVVP</sequence>
<dbReference type="Proteomes" id="UP000275356">
    <property type="component" value="Unassembled WGS sequence"/>
</dbReference>